<dbReference type="InParanoid" id="A0A804HMK0"/>
<dbReference type="Gene3D" id="1.20.140.40">
    <property type="entry name" value="Invertase/pectin methylesterase inhibitor family protein"/>
    <property type="match status" value="1"/>
</dbReference>
<dbReference type="InterPro" id="IPR051955">
    <property type="entry name" value="PME_Inhibitor"/>
</dbReference>
<feature type="domain" description="Pectinesterase inhibitor" evidence="3">
    <location>
        <begin position="36"/>
        <end position="192"/>
    </location>
</feature>
<name>A0A804HMK0_MUSAM</name>
<evidence type="ECO:0000256" key="1">
    <source>
        <dbReference type="ARBA" id="ARBA00022729"/>
    </source>
</evidence>
<dbReference type="FunCoup" id="A0A804HMK0">
    <property type="interactions" value="43"/>
</dbReference>
<evidence type="ECO:0000256" key="2">
    <source>
        <dbReference type="SAM" id="SignalP"/>
    </source>
</evidence>
<dbReference type="EnsemblPlants" id="Ma00_t02350.1">
    <property type="protein sequence ID" value="Ma00_p02350.1"/>
    <property type="gene ID" value="Ma00_g02350"/>
</dbReference>
<accession>A0A804HMK0</accession>
<dbReference type="GO" id="GO:0009827">
    <property type="term" value="P:plant-type cell wall modification"/>
    <property type="evidence" value="ECO:0000318"/>
    <property type="project" value="GO_Central"/>
</dbReference>
<dbReference type="InterPro" id="IPR035513">
    <property type="entry name" value="Invertase/methylesterase_inhib"/>
</dbReference>
<dbReference type="AlphaFoldDB" id="A0A804HMK0"/>
<evidence type="ECO:0000313" key="6">
    <source>
        <dbReference type="Proteomes" id="UP000012960"/>
    </source>
</evidence>
<keyword evidence="1 2" id="KW-0732">Signal</keyword>
<dbReference type="PANTHER" id="PTHR31080:SF64">
    <property type="entry name" value="PLANT INVERTASE_PECTIN METHYLESTERASE INHIBITOR SUPERFAMILY PROTEIN"/>
    <property type="match status" value="1"/>
</dbReference>
<organism evidence="5 6">
    <name type="scientific">Musa acuminata subsp. malaccensis</name>
    <name type="common">Wild banana</name>
    <name type="synonym">Musa malaccensis</name>
    <dbReference type="NCBI Taxonomy" id="214687"/>
    <lineage>
        <taxon>Eukaryota</taxon>
        <taxon>Viridiplantae</taxon>
        <taxon>Streptophyta</taxon>
        <taxon>Embryophyta</taxon>
        <taxon>Tracheophyta</taxon>
        <taxon>Spermatophyta</taxon>
        <taxon>Magnoliopsida</taxon>
        <taxon>Liliopsida</taxon>
        <taxon>Zingiberales</taxon>
        <taxon>Musaceae</taxon>
        <taxon>Musa</taxon>
    </lineage>
</organism>
<dbReference type="OrthoDB" id="691801at2759"/>
<reference evidence="5" key="2">
    <citation type="submission" date="2021-05" db="UniProtKB">
        <authorList>
            <consortium name="EnsemblPlants"/>
        </authorList>
    </citation>
    <scope>IDENTIFICATION</scope>
    <source>
        <strain evidence="5">subsp. malaccensis</strain>
    </source>
</reference>
<proteinExistence type="predicted"/>
<dbReference type="NCBIfam" id="TIGR01614">
    <property type="entry name" value="PME_inhib"/>
    <property type="match status" value="1"/>
</dbReference>
<dbReference type="GO" id="GO:0009505">
    <property type="term" value="C:plant-type cell wall"/>
    <property type="evidence" value="ECO:0000318"/>
    <property type="project" value="GO_Central"/>
</dbReference>
<evidence type="ECO:0000313" key="5">
    <source>
        <dbReference type="EnsemblPlants" id="Ma00_p02350.1"/>
    </source>
</evidence>
<dbReference type="PANTHER" id="PTHR31080">
    <property type="entry name" value="PECTINESTERASE INHIBITOR-LIKE"/>
    <property type="match status" value="1"/>
</dbReference>
<feature type="signal peptide" evidence="2">
    <location>
        <begin position="1"/>
        <end position="27"/>
    </location>
</feature>
<reference evidence="4" key="1">
    <citation type="submission" date="2021-03" db="EMBL/GenBank/DDBJ databases">
        <authorList>
            <consortium name="Genoscope - CEA"/>
            <person name="William W."/>
        </authorList>
    </citation>
    <scope>NUCLEOTIDE SEQUENCE</scope>
    <source>
        <strain evidence="4">Doubled-haploid Pahang</strain>
    </source>
</reference>
<dbReference type="CDD" id="cd15798">
    <property type="entry name" value="PMEI-like_3"/>
    <property type="match status" value="1"/>
</dbReference>
<dbReference type="SUPFAM" id="SSF101148">
    <property type="entry name" value="Plant invertase/pectin methylesterase inhibitor"/>
    <property type="match status" value="1"/>
</dbReference>
<sequence>MRMVVSCTDLIFFFFLLAGTMNPAASAGTPSAGSRNSTEFIRKSCAATLYPDLCYSSLAGYASVVQQNAVELAHVAAKLTLARLRSLTSHVSAAGRGTTGLEHAALLDCSDLLDDAAGWALRAGAEMKGLGKVVGPEVTWRVSNALTWMSTALTDEVTCRDGFVRVAAGTVRTDVSYRIRKVEKYTSNTLALIHILGFN</sequence>
<dbReference type="InterPro" id="IPR006501">
    <property type="entry name" value="Pectinesterase_inhib_dom"/>
</dbReference>
<feature type="chain" id="PRO_5033921602" evidence="2">
    <location>
        <begin position="28"/>
        <end position="199"/>
    </location>
</feature>
<keyword evidence="6" id="KW-1185">Reference proteome</keyword>
<dbReference type="EMBL" id="HG996475">
    <property type="protein sequence ID" value="CAG1864264.1"/>
    <property type="molecule type" value="Genomic_DNA"/>
</dbReference>
<gene>
    <name evidence="4" type="ORF">GSMUA_13640.1</name>
</gene>
<dbReference type="Pfam" id="PF04043">
    <property type="entry name" value="PMEI"/>
    <property type="match status" value="1"/>
</dbReference>
<dbReference type="Gramene" id="Ma00_t02350.1">
    <property type="protein sequence ID" value="Ma00_p02350.1"/>
    <property type="gene ID" value="Ma00_g02350"/>
</dbReference>
<evidence type="ECO:0000313" key="4">
    <source>
        <dbReference type="EMBL" id="CAG1864264.1"/>
    </source>
</evidence>
<dbReference type="GO" id="GO:0004857">
    <property type="term" value="F:enzyme inhibitor activity"/>
    <property type="evidence" value="ECO:0000318"/>
    <property type="project" value="GO_Central"/>
</dbReference>
<protein>
    <submittedName>
        <fullName evidence="4">(wild Malaysian banana) hypothetical protein</fullName>
    </submittedName>
</protein>
<dbReference type="Proteomes" id="UP000012960">
    <property type="component" value="Unplaced"/>
</dbReference>
<dbReference type="SMART" id="SM00856">
    <property type="entry name" value="PMEI"/>
    <property type="match status" value="1"/>
</dbReference>
<evidence type="ECO:0000259" key="3">
    <source>
        <dbReference type="SMART" id="SM00856"/>
    </source>
</evidence>
<dbReference type="OMA" id="MARQIYT"/>